<sequence length="346" mass="40327">MAEGPKARREPFSGEDIYPDLPPPVLDKIMKYHRLANAAIEPKREMIKELKRINNYADNFIRRLGVFETLSPSFVANITRMGKIENNYAENCRLLDKIGLEEAVYLRYVIDSDVVPHTFRLGREGVVMEFRPLSGEMSEPRPIPRSLASFSQSKKLSQKPKPKPKPESEWSKHLTLPKPEIKEFSESLHPSLRMLQHGLLRKKSTKTHEIPHIRVEIPQAPIPMTSDDEDIPLSTICEMIGTLPDLVQAQIMKYQRIAEQNRPTRRKINAEFQRIVTIQTLILENHGAWPLYPSFISFMKKHFPCDLVETHSRVVEMTETRRNVIGWMYQFERLFCKRPCTRTLHY</sequence>
<protein>
    <submittedName>
        <fullName evidence="2">Uncharacterized protein</fullName>
    </submittedName>
</protein>
<feature type="region of interest" description="Disordered" evidence="1">
    <location>
        <begin position="135"/>
        <end position="176"/>
    </location>
</feature>
<evidence type="ECO:0000313" key="3">
    <source>
        <dbReference type="Proteomes" id="UP000005408"/>
    </source>
</evidence>
<feature type="compositionally biased region" description="Low complexity" evidence="1">
    <location>
        <begin position="146"/>
        <end position="155"/>
    </location>
</feature>
<dbReference type="AlphaFoldDB" id="A0A8W8NTV5"/>
<proteinExistence type="predicted"/>
<dbReference type="EnsemblMetazoa" id="G9494.1">
    <property type="protein sequence ID" value="G9494.1:cds"/>
    <property type="gene ID" value="G9494"/>
</dbReference>
<reference evidence="2" key="1">
    <citation type="submission" date="2022-08" db="UniProtKB">
        <authorList>
            <consortium name="EnsemblMetazoa"/>
        </authorList>
    </citation>
    <scope>IDENTIFICATION</scope>
    <source>
        <strain evidence="2">05x7-T-G4-1.051#20</strain>
    </source>
</reference>
<name>A0A8W8NTV5_MAGGI</name>
<evidence type="ECO:0000313" key="2">
    <source>
        <dbReference type="EnsemblMetazoa" id="G9494.1:cds"/>
    </source>
</evidence>
<dbReference type="Proteomes" id="UP000005408">
    <property type="component" value="Unassembled WGS sequence"/>
</dbReference>
<organism evidence="2 3">
    <name type="scientific">Magallana gigas</name>
    <name type="common">Pacific oyster</name>
    <name type="synonym">Crassostrea gigas</name>
    <dbReference type="NCBI Taxonomy" id="29159"/>
    <lineage>
        <taxon>Eukaryota</taxon>
        <taxon>Metazoa</taxon>
        <taxon>Spiralia</taxon>
        <taxon>Lophotrochozoa</taxon>
        <taxon>Mollusca</taxon>
        <taxon>Bivalvia</taxon>
        <taxon>Autobranchia</taxon>
        <taxon>Pteriomorphia</taxon>
        <taxon>Ostreida</taxon>
        <taxon>Ostreoidea</taxon>
        <taxon>Ostreidae</taxon>
        <taxon>Magallana</taxon>
    </lineage>
</organism>
<keyword evidence="3" id="KW-1185">Reference proteome</keyword>
<accession>A0A8W8NTV5</accession>
<evidence type="ECO:0000256" key="1">
    <source>
        <dbReference type="SAM" id="MobiDB-lite"/>
    </source>
</evidence>